<dbReference type="GO" id="GO:0071555">
    <property type="term" value="P:cell wall organization"/>
    <property type="evidence" value="ECO:0007669"/>
    <property type="project" value="UniProtKB-KW"/>
</dbReference>
<feature type="domain" description="Glycosyl transferase family 51" evidence="17">
    <location>
        <begin position="142"/>
        <end position="312"/>
    </location>
</feature>
<keyword evidence="6" id="KW-0808">Transferase</keyword>
<dbReference type="GO" id="GO:0008360">
    <property type="term" value="P:regulation of cell shape"/>
    <property type="evidence" value="ECO:0007669"/>
    <property type="project" value="UniProtKB-KW"/>
</dbReference>
<dbReference type="GO" id="GO:0008955">
    <property type="term" value="F:peptidoglycan glycosyltransferase activity"/>
    <property type="evidence" value="ECO:0007669"/>
    <property type="project" value="UniProtKB-EC"/>
</dbReference>
<keyword evidence="9" id="KW-0573">Peptidoglycan synthesis</keyword>
<feature type="compositionally biased region" description="Basic and acidic residues" evidence="14">
    <location>
        <begin position="709"/>
        <end position="818"/>
    </location>
</feature>
<evidence type="ECO:0000256" key="11">
    <source>
        <dbReference type="ARBA" id="ARBA00023316"/>
    </source>
</evidence>
<dbReference type="Pfam" id="PF00912">
    <property type="entry name" value="Transgly"/>
    <property type="match status" value="1"/>
</dbReference>
<sequence>MSDKSSGKDPHRPSRAASGSRRTVRTPGSESSGRRSAGAGAAAASTRRTPAGGRRRRAAGTAAAGSAAARPKGNLIGWPRAGKKGLWRWIPSFRLLALVGALLILAGVGVGVWFYNDTDVPEPTDVAVAQTSRVYFSDGTTLMGEFSEIDRTILPSDEIPQNVKDAVVASEDSSFYENRGVSPKGIVRAFVNNVSGGAQQGGSTITQQYVERYHTGTQTGYLGKAREAVMALKIDQELSKDEILSRYLNTIYFGRGAYGIEAAAQAYFNKPAKDLSDSEAAMLVGLIPAPSSWDPAVNEKMAQQRWARVISRQVNDTKTLTEKEADAMEFPEVKKPKKENRFGGTNGYLLAEVKKELEAKGLTPEELDTGGYHIVSTIDKKKQQYAVDAVNSLPEDRPERNHVGTVTIDPNNGEIVSMYGGKDYITQGRNDATQSRMQAGSIFKTFTLVAALEDGYGLRSRWDGDSPKDIRGWKVKNFGNTSYGRVDLKKATTNSINTAYGQLNFEMGPERTKETAIKLGLPEKTPGLDGDVTNVLGTASPTVREMGEAYATIASGGIYRPSHIVREVKNPDGSVRYKPKDEAKRVLDEGVATNAIEALTGPPSQQGSARRVAQNMDGRPVAGKTGTSEKFHSAWFVGFTPQLVTSVGMFQPTEDGKGSESLTPFGEFDQITGATFPSLLWVDIMKPSLEGEPFMEFPPPGDLPQKQRSKTDQKAVNEQRQKERQQRQEQEKARQEEQRQQKEEQDKKTEEERKKREEEKKQEEEKKKQEEEKKKQEEEKKKQEEEKKKQEEEKKKQEEEKKKQEEERKKREEEEKKTPAPTTPAPAPDPADPPATQPTADSPAADAPGTAPR</sequence>
<evidence type="ECO:0000259" key="17">
    <source>
        <dbReference type="Pfam" id="PF00912"/>
    </source>
</evidence>
<dbReference type="Gene3D" id="3.40.710.10">
    <property type="entry name" value="DD-peptidase/beta-lactamase superfamily"/>
    <property type="match status" value="1"/>
</dbReference>
<dbReference type="InterPro" id="IPR012338">
    <property type="entry name" value="Beta-lactam/transpept-like"/>
</dbReference>
<evidence type="ECO:0000313" key="18">
    <source>
        <dbReference type="EMBL" id="MBB3023792.1"/>
    </source>
</evidence>
<keyword evidence="10" id="KW-0511">Multifunctional enzyme</keyword>
<evidence type="ECO:0000256" key="10">
    <source>
        <dbReference type="ARBA" id="ARBA00023268"/>
    </source>
</evidence>
<dbReference type="InterPro" id="IPR023346">
    <property type="entry name" value="Lysozyme-like_dom_sf"/>
</dbReference>
<evidence type="ECO:0000256" key="14">
    <source>
        <dbReference type="SAM" id="MobiDB-lite"/>
    </source>
</evidence>
<feature type="compositionally biased region" description="Pro residues" evidence="14">
    <location>
        <begin position="821"/>
        <end position="836"/>
    </location>
</feature>
<name>A0A839QUN6_9MICO</name>
<evidence type="ECO:0000256" key="6">
    <source>
        <dbReference type="ARBA" id="ARBA00022679"/>
    </source>
</evidence>
<evidence type="ECO:0000256" key="7">
    <source>
        <dbReference type="ARBA" id="ARBA00022801"/>
    </source>
</evidence>
<keyword evidence="15" id="KW-0472">Membrane</keyword>
<keyword evidence="4" id="KW-0645">Protease</keyword>
<dbReference type="SUPFAM" id="SSF53955">
    <property type="entry name" value="Lysozyme-like"/>
    <property type="match status" value="1"/>
</dbReference>
<keyword evidence="3 18" id="KW-0121">Carboxypeptidase</keyword>
<comment type="similarity">
    <text evidence="1">In the C-terminal section; belongs to the transpeptidase family.</text>
</comment>
<dbReference type="PANTHER" id="PTHR32282">
    <property type="entry name" value="BINDING PROTEIN TRANSPEPTIDASE, PUTATIVE-RELATED"/>
    <property type="match status" value="1"/>
</dbReference>
<evidence type="ECO:0000256" key="8">
    <source>
        <dbReference type="ARBA" id="ARBA00022960"/>
    </source>
</evidence>
<gene>
    <name evidence="18" type="ORF">FHX50_002094</name>
</gene>
<dbReference type="GO" id="GO:0008658">
    <property type="term" value="F:penicillin binding"/>
    <property type="evidence" value="ECO:0007669"/>
    <property type="project" value="InterPro"/>
</dbReference>
<evidence type="ECO:0000256" key="12">
    <source>
        <dbReference type="ARBA" id="ARBA00034000"/>
    </source>
</evidence>
<dbReference type="PANTHER" id="PTHR32282:SF34">
    <property type="entry name" value="PENICILLIN-BINDING PROTEIN 1A"/>
    <property type="match status" value="1"/>
</dbReference>
<evidence type="ECO:0000256" key="5">
    <source>
        <dbReference type="ARBA" id="ARBA00022676"/>
    </source>
</evidence>
<dbReference type="Gene3D" id="1.10.3810.10">
    <property type="entry name" value="Biosynthetic peptidoglycan transglycosylase-like"/>
    <property type="match status" value="1"/>
</dbReference>
<keyword evidence="7" id="KW-0378">Hydrolase</keyword>
<dbReference type="InterPro" id="IPR001460">
    <property type="entry name" value="PCN-bd_Tpept"/>
</dbReference>
<dbReference type="AlphaFoldDB" id="A0A839QUN6"/>
<keyword evidence="19" id="KW-1185">Reference proteome</keyword>
<reference evidence="18 19" key="1">
    <citation type="submission" date="2020-08" db="EMBL/GenBank/DDBJ databases">
        <title>Sequencing the genomes of 1000 actinobacteria strains.</title>
        <authorList>
            <person name="Klenk H.-P."/>
        </authorList>
    </citation>
    <scope>NUCLEOTIDE SEQUENCE [LARGE SCALE GENOMIC DNA]</scope>
    <source>
        <strain evidence="18 19">DSM 23040</strain>
    </source>
</reference>
<dbReference type="GO" id="GO:0009002">
    <property type="term" value="F:serine-type D-Ala-D-Ala carboxypeptidase activity"/>
    <property type="evidence" value="ECO:0007669"/>
    <property type="project" value="UniProtKB-EC"/>
</dbReference>
<dbReference type="SUPFAM" id="SSF56601">
    <property type="entry name" value="beta-lactamase/transpeptidase-like"/>
    <property type="match status" value="1"/>
</dbReference>
<comment type="caution">
    <text evidence="18">The sequence shown here is derived from an EMBL/GenBank/DDBJ whole genome shotgun (WGS) entry which is preliminary data.</text>
</comment>
<dbReference type="RefSeq" id="WP_343064088.1">
    <property type="nucleotide sequence ID" value="NZ_CBCSFZ010000054.1"/>
</dbReference>
<evidence type="ECO:0000256" key="2">
    <source>
        <dbReference type="ARBA" id="ARBA00007739"/>
    </source>
</evidence>
<evidence type="ECO:0000256" key="4">
    <source>
        <dbReference type="ARBA" id="ARBA00022670"/>
    </source>
</evidence>
<feature type="compositionally biased region" description="Low complexity" evidence="14">
    <location>
        <begin position="34"/>
        <end position="52"/>
    </location>
</feature>
<keyword evidence="11" id="KW-0961">Cell wall biogenesis/degradation</keyword>
<keyword evidence="15" id="KW-1133">Transmembrane helix</keyword>
<feature type="region of interest" description="Disordered" evidence="14">
    <location>
        <begin position="1"/>
        <end position="75"/>
    </location>
</feature>
<dbReference type="Proteomes" id="UP000568050">
    <property type="component" value="Unassembled WGS sequence"/>
</dbReference>
<evidence type="ECO:0000313" key="19">
    <source>
        <dbReference type="Proteomes" id="UP000568050"/>
    </source>
</evidence>
<feature type="region of interest" description="Disordered" evidence="14">
    <location>
        <begin position="692"/>
        <end position="853"/>
    </location>
</feature>
<accession>A0A839QUN6</accession>
<evidence type="ECO:0000256" key="1">
    <source>
        <dbReference type="ARBA" id="ARBA00007090"/>
    </source>
</evidence>
<dbReference type="GO" id="GO:0030288">
    <property type="term" value="C:outer membrane-bounded periplasmic space"/>
    <property type="evidence" value="ECO:0007669"/>
    <property type="project" value="TreeGrafter"/>
</dbReference>
<dbReference type="InterPro" id="IPR050396">
    <property type="entry name" value="Glycosyltr_51/Transpeptidase"/>
</dbReference>
<evidence type="ECO:0000256" key="13">
    <source>
        <dbReference type="ARBA" id="ARBA00049902"/>
    </source>
</evidence>
<evidence type="ECO:0000256" key="9">
    <source>
        <dbReference type="ARBA" id="ARBA00022984"/>
    </source>
</evidence>
<organism evidence="18 19">
    <name type="scientific">Helcobacillus massiliensis</name>
    <dbReference type="NCBI Taxonomy" id="521392"/>
    <lineage>
        <taxon>Bacteria</taxon>
        <taxon>Bacillati</taxon>
        <taxon>Actinomycetota</taxon>
        <taxon>Actinomycetes</taxon>
        <taxon>Micrococcales</taxon>
        <taxon>Dermabacteraceae</taxon>
        <taxon>Helcobacillus</taxon>
    </lineage>
</organism>
<feature type="compositionally biased region" description="Basic and acidic residues" evidence="14">
    <location>
        <begin position="1"/>
        <end position="12"/>
    </location>
</feature>
<feature type="compositionally biased region" description="Low complexity" evidence="14">
    <location>
        <begin position="59"/>
        <end position="70"/>
    </location>
</feature>
<feature type="transmembrane region" description="Helical" evidence="15">
    <location>
        <begin position="93"/>
        <end position="115"/>
    </location>
</feature>
<keyword evidence="15" id="KW-0812">Transmembrane</keyword>
<keyword evidence="5" id="KW-0328">Glycosyltransferase</keyword>
<feature type="compositionally biased region" description="Low complexity" evidence="14">
    <location>
        <begin position="837"/>
        <end position="853"/>
    </location>
</feature>
<proteinExistence type="inferred from homology"/>
<evidence type="ECO:0000256" key="3">
    <source>
        <dbReference type="ARBA" id="ARBA00022645"/>
    </source>
</evidence>
<dbReference type="FunFam" id="1.10.3810.10:FF:000001">
    <property type="entry name" value="Penicillin-binding protein 1A"/>
    <property type="match status" value="1"/>
</dbReference>
<feature type="domain" description="Penicillin-binding protein transpeptidase" evidence="16">
    <location>
        <begin position="405"/>
        <end position="653"/>
    </location>
</feature>
<dbReference type="EMBL" id="JACHWP010000012">
    <property type="protein sequence ID" value="MBB3023792.1"/>
    <property type="molecule type" value="Genomic_DNA"/>
</dbReference>
<dbReference type="InterPro" id="IPR001264">
    <property type="entry name" value="Glyco_trans_51"/>
</dbReference>
<comment type="catalytic activity">
    <reaction evidence="13">
        <text>[GlcNAc-(1-&gt;4)-Mur2Ac(oyl-L-Ala-gamma-D-Glu-L-Lys-D-Ala-D-Ala)](n)-di-trans,octa-cis-undecaprenyl diphosphate + beta-D-GlcNAc-(1-&gt;4)-Mur2Ac(oyl-L-Ala-gamma-D-Glu-L-Lys-D-Ala-D-Ala)-di-trans,octa-cis-undecaprenyl diphosphate = [GlcNAc-(1-&gt;4)-Mur2Ac(oyl-L-Ala-gamma-D-Glu-L-Lys-D-Ala-D-Ala)](n+1)-di-trans,octa-cis-undecaprenyl diphosphate + di-trans,octa-cis-undecaprenyl diphosphate + H(+)</text>
        <dbReference type="Rhea" id="RHEA:23708"/>
        <dbReference type="Rhea" id="RHEA-COMP:9602"/>
        <dbReference type="Rhea" id="RHEA-COMP:9603"/>
        <dbReference type="ChEBI" id="CHEBI:15378"/>
        <dbReference type="ChEBI" id="CHEBI:58405"/>
        <dbReference type="ChEBI" id="CHEBI:60033"/>
        <dbReference type="ChEBI" id="CHEBI:78435"/>
        <dbReference type="EC" id="2.4.99.28"/>
    </reaction>
</comment>
<dbReference type="GO" id="GO:0009252">
    <property type="term" value="P:peptidoglycan biosynthetic process"/>
    <property type="evidence" value="ECO:0007669"/>
    <property type="project" value="UniProtKB-KW"/>
</dbReference>
<keyword evidence="8" id="KW-0133">Cell shape</keyword>
<dbReference type="Pfam" id="PF00905">
    <property type="entry name" value="Transpeptidase"/>
    <property type="match status" value="1"/>
</dbReference>
<evidence type="ECO:0000256" key="15">
    <source>
        <dbReference type="SAM" id="Phobius"/>
    </source>
</evidence>
<protein>
    <submittedName>
        <fullName evidence="18">Membrane peptidoglycan carboxypeptidase</fullName>
    </submittedName>
</protein>
<dbReference type="GO" id="GO:0006508">
    <property type="term" value="P:proteolysis"/>
    <property type="evidence" value="ECO:0007669"/>
    <property type="project" value="UniProtKB-KW"/>
</dbReference>
<dbReference type="InterPro" id="IPR036950">
    <property type="entry name" value="PBP_transglycosylase"/>
</dbReference>
<comment type="catalytic activity">
    <reaction evidence="12">
        <text>Preferential cleavage: (Ac)2-L-Lys-D-Ala-|-D-Ala. Also transpeptidation of peptidyl-alanyl moieties that are N-acyl substituents of D-alanine.</text>
        <dbReference type="EC" id="3.4.16.4"/>
    </reaction>
</comment>
<evidence type="ECO:0000259" key="16">
    <source>
        <dbReference type="Pfam" id="PF00905"/>
    </source>
</evidence>
<comment type="similarity">
    <text evidence="2">In the N-terminal section; belongs to the glycosyltransferase 51 family.</text>
</comment>